<accession>A0A9P6KDC2</accession>
<dbReference type="SUPFAM" id="SSF47576">
    <property type="entry name" value="Calponin-homology domain, CH-domain"/>
    <property type="match status" value="1"/>
</dbReference>
<dbReference type="Pfam" id="PF00307">
    <property type="entry name" value="CH"/>
    <property type="match status" value="1"/>
</dbReference>
<dbReference type="PROSITE" id="PS50018">
    <property type="entry name" value="RAS_GTPASE_ACTIV_2"/>
    <property type="match status" value="1"/>
</dbReference>
<dbReference type="PANTHER" id="PTHR14149">
    <property type="entry name" value="RAS GTPASE-ACTIVATING PROTEIN WITH IQ MOTIF"/>
    <property type="match status" value="1"/>
</dbReference>
<evidence type="ECO:0008006" key="6">
    <source>
        <dbReference type="Google" id="ProtNLM"/>
    </source>
</evidence>
<keyword evidence="5" id="KW-1185">Reference proteome</keyword>
<dbReference type="CDD" id="cd05127">
    <property type="entry name" value="RasGAP_IQGAP_like"/>
    <property type="match status" value="1"/>
</dbReference>
<dbReference type="Proteomes" id="UP000780801">
    <property type="component" value="Unassembled WGS sequence"/>
</dbReference>
<gene>
    <name evidence="4" type="ORF">BGW38_002736</name>
</gene>
<feature type="domain" description="Ras-GAP" evidence="2">
    <location>
        <begin position="549"/>
        <end position="777"/>
    </location>
</feature>
<dbReference type="FunFam" id="1.10.506.10:FF:000004">
    <property type="entry name" value="IQ motif containing GTPase activating protein 1"/>
    <property type="match status" value="1"/>
</dbReference>
<feature type="compositionally biased region" description="Acidic residues" evidence="1">
    <location>
        <begin position="238"/>
        <end position="267"/>
    </location>
</feature>
<evidence type="ECO:0000256" key="1">
    <source>
        <dbReference type="SAM" id="MobiDB-lite"/>
    </source>
</evidence>
<evidence type="ECO:0000313" key="4">
    <source>
        <dbReference type="EMBL" id="KAF9580557.1"/>
    </source>
</evidence>
<dbReference type="InterPro" id="IPR001715">
    <property type="entry name" value="CH_dom"/>
</dbReference>
<reference evidence="4" key="1">
    <citation type="journal article" date="2020" name="Fungal Divers.">
        <title>Resolving the Mortierellaceae phylogeny through synthesis of multi-gene phylogenetics and phylogenomics.</title>
        <authorList>
            <person name="Vandepol N."/>
            <person name="Liber J."/>
            <person name="Desiro A."/>
            <person name="Na H."/>
            <person name="Kennedy M."/>
            <person name="Barry K."/>
            <person name="Grigoriev I.V."/>
            <person name="Miller A.N."/>
            <person name="O'Donnell K."/>
            <person name="Stajich J.E."/>
            <person name="Bonito G."/>
        </authorList>
    </citation>
    <scope>NUCLEOTIDE SEQUENCE</scope>
    <source>
        <strain evidence="4">KOD1015</strain>
    </source>
</reference>
<dbReference type="InterPro" id="IPR023152">
    <property type="entry name" value="RasGAP_CS"/>
</dbReference>
<dbReference type="SMART" id="SM00323">
    <property type="entry name" value="RasGAP"/>
    <property type="match status" value="1"/>
</dbReference>
<feature type="region of interest" description="Disordered" evidence="1">
    <location>
        <begin position="953"/>
        <end position="974"/>
    </location>
</feature>
<dbReference type="PROSITE" id="PS00509">
    <property type="entry name" value="RAS_GTPASE_ACTIV_1"/>
    <property type="match status" value="1"/>
</dbReference>
<evidence type="ECO:0000313" key="5">
    <source>
        <dbReference type="Proteomes" id="UP000780801"/>
    </source>
</evidence>
<dbReference type="Pfam" id="PF00612">
    <property type="entry name" value="IQ"/>
    <property type="match status" value="1"/>
</dbReference>
<dbReference type="InterPro" id="IPR000048">
    <property type="entry name" value="IQ_motif_EF-hand-BS"/>
</dbReference>
<proteinExistence type="predicted"/>
<dbReference type="SUPFAM" id="SSF143885">
    <property type="entry name" value="RGC domain-like"/>
    <property type="match status" value="1"/>
</dbReference>
<dbReference type="InterPro" id="IPR008936">
    <property type="entry name" value="Rho_GTPase_activation_prot"/>
</dbReference>
<protein>
    <recommendedName>
        <fullName evidence="6">Ras GTPase-activating-like protein IQGAP1</fullName>
    </recommendedName>
</protein>
<dbReference type="Gene3D" id="1.10.506.10">
    <property type="entry name" value="GTPase Activation - p120gap, domain 1"/>
    <property type="match status" value="1"/>
</dbReference>
<dbReference type="SMART" id="SM00033">
    <property type="entry name" value="CH"/>
    <property type="match status" value="1"/>
</dbReference>
<dbReference type="GO" id="GO:0110085">
    <property type="term" value="C:mitotic actomyosin contractile ring"/>
    <property type="evidence" value="ECO:0007669"/>
    <property type="project" value="TreeGrafter"/>
</dbReference>
<dbReference type="Gene3D" id="1.10.418.10">
    <property type="entry name" value="Calponin-like domain"/>
    <property type="match status" value="1"/>
</dbReference>
<dbReference type="InterPro" id="IPR001936">
    <property type="entry name" value="RasGAP_dom"/>
</dbReference>
<dbReference type="SMART" id="SM00015">
    <property type="entry name" value="IQ"/>
    <property type="match status" value="3"/>
</dbReference>
<name>A0A9P6KDC2_9FUNG</name>
<dbReference type="InterPro" id="IPR000593">
    <property type="entry name" value="RasGAP_C"/>
</dbReference>
<dbReference type="CDD" id="cd21206">
    <property type="entry name" value="CH_IQGAP"/>
    <property type="match status" value="1"/>
</dbReference>
<dbReference type="GO" id="GO:0005096">
    <property type="term" value="F:GTPase activator activity"/>
    <property type="evidence" value="ECO:0007669"/>
    <property type="project" value="TreeGrafter"/>
</dbReference>
<dbReference type="GO" id="GO:0005516">
    <property type="term" value="F:calmodulin binding"/>
    <property type="evidence" value="ECO:0007669"/>
    <property type="project" value="TreeGrafter"/>
</dbReference>
<evidence type="ECO:0000259" key="2">
    <source>
        <dbReference type="PROSITE" id="PS50018"/>
    </source>
</evidence>
<feature type="region of interest" description="Disordered" evidence="1">
    <location>
        <begin position="238"/>
        <end position="269"/>
    </location>
</feature>
<dbReference type="GO" id="GO:1903479">
    <property type="term" value="P:mitotic actomyosin contractile ring assembly actin filament organization"/>
    <property type="evidence" value="ECO:0007669"/>
    <property type="project" value="TreeGrafter"/>
</dbReference>
<dbReference type="PROSITE" id="PS50021">
    <property type="entry name" value="CH"/>
    <property type="match status" value="1"/>
</dbReference>
<dbReference type="GO" id="GO:0051015">
    <property type="term" value="F:actin filament binding"/>
    <property type="evidence" value="ECO:0007669"/>
    <property type="project" value="TreeGrafter"/>
</dbReference>
<feature type="domain" description="Calponin-homology (CH)" evidence="3">
    <location>
        <begin position="69"/>
        <end position="175"/>
    </location>
</feature>
<dbReference type="InterPro" id="IPR036872">
    <property type="entry name" value="CH_dom_sf"/>
</dbReference>
<dbReference type="AlphaFoldDB" id="A0A9P6KDC2"/>
<dbReference type="PROSITE" id="PS50096">
    <property type="entry name" value="IQ"/>
    <property type="match status" value="2"/>
</dbReference>
<dbReference type="Gene3D" id="1.20.5.190">
    <property type="match status" value="1"/>
</dbReference>
<dbReference type="PANTHER" id="PTHR14149:SF14">
    <property type="entry name" value="CALPONIN-HOMOLOGY (CH) DOMAIN-CONTAINING PROTEIN"/>
    <property type="match status" value="1"/>
</dbReference>
<sequence length="1212" mass="140676">MLSNPVTARETRTVSAMISVKSIGDLAMSADAEDVTGMKGRIRLTRDDGVKGGRWMDQSRKQIQAYDYLCHIGEAKEWIEACINEEIDPITKLEESLRNGVVLAKLARFFDPLSVRKIFEHRVLQYKHSDNINCLFKAMRKLKLPEIFIFELTDLYDKKNIPKVIYCIHALSHMLANNGLAPNIKNLVGELQFTDAEIHATRQGLDAAGVTMPSFGNIGTALAKELSGPEIAVVETIPEEEEPEEPEVFVEPEEPEAPEEPEPEPEPETLLSNEELREIFWAQNADRVAKCQHLVRGALERKRFLARQQLHYDMEDFMVQVQAQGRGVLSRRLFRERMDRLYEFEPYAVGLQAHVRGLLQRKRYNERQEFFRRNVQSIVKMQSVFRAKAAGDAYRSLTTGANPPVSTLKSFLHLLNDSDFDFEEELELENLRQLVVRRIRENTQSDAQLNELDIKIALLVQNHITLDEVLKTTSSLTKKKAQRRMSMPISATSNQFTLKSLDRESRDRLVLYQQLFYLLQTQPTYFSKLFFMMSKTGLFSDRIKKQIESVVLTLFGYAQNSREEFLLLKLFKHSIFEEVDQILDVNDFMRGNFMFVKMVMVYVRGAKERRYLRDLLGPLVRQVLEDDFLDLESDPLMIYKASINNEELRSGRPSERPLQITHSQALEDPETRTTFIRHLQELRMRTEMFLDAILESLPRMPYGIRYIAKEVGNALRTKFPQESEDNVMKAVGNLIYYRYLNPAIVAPEGFDVIEGVVNPMQRKNLAEISKMLNQISVGKLFTNDNVYLQPLNEYVGYASVKFAKYFKTVVEVPEPEQQFQVNEYVDQVNTIRPTVYMSPFEIFSVHSMLIDKIETLAPEMDDPLRVILSELGNPPAGFEEHSQGHGEVCLTLQNRFTASLDDPDMDLKHLFVETKRYILAIIRIQAGKNLMEILERRVTVQDEHSWEELKVTEMSRHRQHHRRRMENPSESSLSDQQMQLRHHNQMVDMHAMRFIELKQHAIDGILQLESTGKVTRRNGYQDMINAIAIDIRTKHRRRIQRSLELTQVKQTLSNLNEKKHFLEIQIKSYHDYVESCMNNITTKKGKKQRYVMPFTKQYFHIRNLQRHGKVPQFGSYKYTAQKLFEKGVLLNLEGMSPKQYSQISLTISCDEPGLFMIEAETSIMMMKLPVSSMELRLEDLLQCQFNNIQIMSLFDGIAKVNVNLLLFLVNKK</sequence>
<dbReference type="Pfam" id="PF00616">
    <property type="entry name" value="RasGAP"/>
    <property type="match status" value="1"/>
</dbReference>
<dbReference type="SUPFAM" id="SSF48350">
    <property type="entry name" value="GTPase activation domain, GAP"/>
    <property type="match status" value="1"/>
</dbReference>
<evidence type="ECO:0000259" key="3">
    <source>
        <dbReference type="PROSITE" id="PS50021"/>
    </source>
</evidence>
<organism evidence="4 5">
    <name type="scientific">Lunasporangiospora selenospora</name>
    <dbReference type="NCBI Taxonomy" id="979761"/>
    <lineage>
        <taxon>Eukaryota</taxon>
        <taxon>Fungi</taxon>
        <taxon>Fungi incertae sedis</taxon>
        <taxon>Mucoromycota</taxon>
        <taxon>Mortierellomycotina</taxon>
        <taxon>Mortierellomycetes</taxon>
        <taxon>Mortierellales</taxon>
        <taxon>Mortierellaceae</taxon>
        <taxon>Lunasporangiospora</taxon>
    </lineage>
</organism>
<dbReference type="Pfam" id="PF03836">
    <property type="entry name" value="RasGAP_C"/>
    <property type="match status" value="1"/>
</dbReference>
<dbReference type="EMBL" id="JAABOA010001987">
    <property type="protein sequence ID" value="KAF9580557.1"/>
    <property type="molecule type" value="Genomic_DNA"/>
</dbReference>
<dbReference type="OrthoDB" id="775356at2759"/>
<comment type="caution">
    <text evidence="4">The sequence shown here is derived from an EMBL/GenBank/DDBJ whole genome shotgun (WGS) entry which is preliminary data.</text>
</comment>